<dbReference type="RefSeq" id="YP_004678957.1">
    <property type="nucleotide sequence ID" value="NC_000852.5"/>
</dbReference>
<name>F8TU41_PBCV1</name>
<sequence length="47" mass="5352">MLVYVRDKFTGSLKSQTKLKLNCPEVVCLQDLRQVITEGLRGSHFTV</sequence>
<reference evidence="1 2" key="2">
    <citation type="journal article" date="1995" name="Virology">
        <title>Analysis of 43 kb of the Chlorella virus PBCV-1 330-kb genome: map positions 45 to 88.</title>
        <authorList>
            <person name="Li Y."/>
            <person name="Lu Z."/>
            <person name="Burbank D.E."/>
            <person name="Kutish G.F."/>
            <person name="Rock D.L."/>
            <person name="Van Etten J.L."/>
        </authorList>
    </citation>
    <scope>NUCLEOTIDE SEQUENCE [LARGE SCALE GENOMIC DNA]</scope>
</reference>
<accession>F8TU41</accession>
<reference evidence="1 2" key="6">
    <citation type="journal article" date="1999" name="Virology">
        <title>Chlorella virus PBCV-1 encodes a functional homospermidine synthase.</title>
        <authorList>
            <person name="Kaiser A."/>
            <person name="Vollmert M."/>
            <person name="Tholl D."/>
            <person name="Graves M.V."/>
            <person name="Gurnon J.R."/>
            <person name="Xing W."/>
            <person name="Lisec A.D."/>
            <person name="Nickerson K.W."/>
            <person name="Van Etten J.L."/>
        </authorList>
    </citation>
    <scope>NUCLEOTIDE SEQUENCE [LARGE SCALE GENOMIC DNA]</scope>
</reference>
<reference evidence="1 2" key="7">
    <citation type="journal article" date="2000" name="Virology">
        <title>Characterization of a beta-1,3-glucanase encoded by chlorella virus PBCV-1.</title>
        <authorList>
            <person name="Sun L."/>
            <person name="Gurnon J.R."/>
            <person name="Adams B.J."/>
            <person name="Graves M.V."/>
            <person name="Van Etten J.L."/>
        </authorList>
    </citation>
    <scope>NUCLEOTIDE SEQUENCE [LARGE SCALE GENOMIC DNA]</scope>
</reference>
<dbReference type="KEGG" id="vg:10971122"/>
<evidence type="ECO:0000313" key="1">
    <source>
        <dbReference type="EMBL" id="AEI70102.1"/>
    </source>
</evidence>
<evidence type="ECO:0000313" key="2">
    <source>
        <dbReference type="Proteomes" id="UP000000862"/>
    </source>
</evidence>
<gene>
    <name evidence="1" type="primary">a448aL</name>
</gene>
<organismHost>
    <name type="scientific">Chlorella</name>
    <dbReference type="NCBI Taxonomy" id="3071"/>
</organismHost>
<organism evidence="1 2">
    <name type="scientific">Paramecium bursaria Chlorella virus 1</name>
    <name type="common">PBCV-1</name>
    <dbReference type="NCBI Taxonomy" id="10506"/>
    <lineage>
        <taxon>Viruses</taxon>
        <taxon>Varidnaviria</taxon>
        <taxon>Bamfordvirae</taxon>
        <taxon>Nucleocytoviricota</taxon>
        <taxon>Megaviricetes</taxon>
        <taxon>Algavirales</taxon>
        <taxon>Phycodnaviridae</taxon>
        <taxon>Chlorovirus</taxon>
        <taxon>Chlorovirus vanettense</taxon>
    </lineage>
</organism>
<reference evidence="1 2" key="4">
    <citation type="journal article" date="1996" name="Virology">
        <title>Analysis of 76 kb of the chlorella virus PBCV-1 330-kb genome: map positions 182 to 258.</title>
        <authorList>
            <person name="Kutish G.F."/>
            <person name="Li Y."/>
            <person name="Lu Z."/>
            <person name="Furuta M."/>
            <person name="Rock D.L."/>
            <person name="Van Etten J.L."/>
        </authorList>
    </citation>
    <scope>NUCLEOTIDE SEQUENCE [LARGE SCALE GENOMIC DNA]</scope>
</reference>
<dbReference type="GeneID" id="10971122"/>
<reference evidence="1 2" key="8">
    <citation type="journal article" date="2010" name="J. Virol.">
        <title>Microarray analysis of Paramecium bursaria chlorella virus 1 transcription.</title>
        <authorList>
            <person name="Yanai-Balser G.M."/>
            <person name="Duncan G.A."/>
            <person name="Eudy J.D."/>
            <person name="Wang D."/>
            <person name="Li X."/>
            <person name="Agarkova I.V."/>
            <person name="Dunigan D.D."/>
            <person name="Van Etten J.L."/>
        </authorList>
    </citation>
    <scope>NUCLEOTIDE SEQUENCE [LARGE SCALE GENOMIC DNA]</scope>
</reference>
<proteinExistence type="predicted"/>
<dbReference type="EMBL" id="JF411744">
    <property type="protein sequence ID" value="AEI70102.1"/>
    <property type="molecule type" value="Genomic_DNA"/>
</dbReference>
<keyword evidence="2" id="KW-1185">Reference proteome</keyword>
<reference evidence="1 2" key="1">
    <citation type="journal article" date="1995" name="Virology">
        <title>Analysis of 45 kb of DNA located at the left end of the chlorella virus PBCV-1 genome.</title>
        <authorList>
            <person name="Lu Z."/>
            <person name="Li Y."/>
            <person name="Zhang Y."/>
            <person name="Kutish G.F."/>
            <person name="Rock D.L."/>
            <person name="Van Etten J.L."/>
        </authorList>
    </citation>
    <scope>NUCLEOTIDE SEQUENCE [LARGE SCALE GENOMIC DNA]</scope>
</reference>
<reference evidence="1 2" key="3">
    <citation type="journal article" date="1996" name="Virology">
        <title>Analysis of 94 kb of the chlorella virus PBCV-1 330-kb genome: map positions 88 to 182.</title>
        <authorList>
            <person name="Lu Z."/>
            <person name="Li Y."/>
            <person name="Que Q."/>
            <person name="Kutish G.F."/>
            <person name="Rock D.L."/>
            <person name="Van Etten J.L."/>
        </authorList>
    </citation>
    <scope>NUCLEOTIDE SEQUENCE [LARGE SCALE GENOMIC DNA]</scope>
</reference>
<protein>
    <submittedName>
        <fullName evidence="1">Uncharacterized protein</fullName>
    </submittedName>
</protein>
<reference evidence="1 2" key="5">
    <citation type="journal article" date="1997" name="Virology">
        <title>Analysis of 74 kb of DNA located at the right end of the 330-kb chlorella virus PBCV-1 genome.</title>
        <authorList>
            <person name="Li Y."/>
            <person name="Lu Z."/>
            <person name="Sun L."/>
            <person name="Ropp S."/>
            <person name="Kutish G.F."/>
            <person name="Rock D.L."/>
            <person name="Van Etten J.L."/>
        </authorList>
    </citation>
    <scope>NUCLEOTIDE SEQUENCE [LARGE SCALE GENOMIC DNA]</scope>
</reference>
<dbReference type="Proteomes" id="UP000000862">
    <property type="component" value="Segment"/>
</dbReference>